<accession>A0ABW1Z174</accession>
<proteinExistence type="predicted"/>
<evidence type="ECO:0000313" key="1">
    <source>
        <dbReference type="EMBL" id="MFC6643285.1"/>
    </source>
</evidence>
<dbReference type="RefSeq" id="WP_386284163.1">
    <property type="nucleotide sequence ID" value="NZ_JBHSWA010000002.1"/>
</dbReference>
<reference evidence="3" key="2">
    <citation type="journal article" date="2019" name="Int. J. Syst. Evol. Microbiol.">
        <title>The Global Catalogue of Microorganisms (GCM) 10K type strain sequencing project: providing services to taxonomists for standard genome sequencing and annotation.</title>
        <authorList>
            <consortium name="The Broad Institute Genomics Platform"/>
            <consortium name="The Broad Institute Genome Sequencing Center for Infectious Disease"/>
            <person name="Wu L."/>
            <person name="Ma J."/>
        </authorList>
    </citation>
    <scope>NUCLEOTIDE SEQUENCE [LARGE SCALE GENOMIC DNA]</scope>
    <source>
        <strain evidence="3">NBRC 111368</strain>
    </source>
</reference>
<dbReference type="EMBL" id="JBHSWA010000002">
    <property type="protein sequence ID" value="MFC6643285.1"/>
    <property type="molecule type" value="Genomic_DNA"/>
</dbReference>
<organism evidence="1 3">
    <name type="scientific">Sulfitobacter profundi</name>
    <dbReference type="NCBI Taxonomy" id="2679961"/>
    <lineage>
        <taxon>Bacteria</taxon>
        <taxon>Pseudomonadati</taxon>
        <taxon>Pseudomonadota</taxon>
        <taxon>Alphaproteobacteria</taxon>
        <taxon>Rhodobacterales</taxon>
        <taxon>Roseobacteraceae</taxon>
        <taxon>Sulfitobacter</taxon>
    </lineage>
</organism>
<reference evidence="1" key="3">
    <citation type="submission" date="2024-09" db="EMBL/GenBank/DDBJ databases">
        <authorList>
            <person name="Sun Q."/>
            <person name="Mori K."/>
        </authorList>
    </citation>
    <scope>NUCLEOTIDE SEQUENCE</scope>
    <source>
        <strain evidence="1">NBRC 113428</strain>
    </source>
</reference>
<protein>
    <submittedName>
        <fullName evidence="1">Uncharacterized protein</fullName>
    </submittedName>
</protein>
<dbReference type="Proteomes" id="UP001596403">
    <property type="component" value="Unassembled WGS sequence"/>
</dbReference>
<evidence type="ECO:0000313" key="2">
    <source>
        <dbReference type="EMBL" id="MFC6643321.1"/>
    </source>
</evidence>
<sequence length="59" mass="6517">MLPTFPSAQPSATGVVRGRRFASLRTITALMLREMVTTYGRSPGDISGLYWNRRQGSPC</sequence>
<name>A0ABW1Z174_9RHOB</name>
<dbReference type="EMBL" id="JBHSWA010000002">
    <property type="protein sequence ID" value="MFC6643321.1"/>
    <property type="molecule type" value="Genomic_DNA"/>
</dbReference>
<evidence type="ECO:0000313" key="3">
    <source>
        <dbReference type="Proteomes" id="UP001596403"/>
    </source>
</evidence>
<reference evidence="1" key="1">
    <citation type="journal article" date="2014" name="Int. J. Syst. Evol. Microbiol.">
        <title>Complete genome of a new Firmicutes species belonging to the dominant human colonic microbiota ('Ruminococcus bicirculans') reveals two chromosomes and a selective capacity to utilize plant glucans.</title>
        <authorList>
            <consortium name="NISC Comparative Sequencing Program"/>
            <person name="Wegmann U."/>
            <person name="Louis P."/>
            <person name="Goesmann A."/>
            <person name="Henrissat B."/>
            <person name="Duncan S.H."/>
            <person name="Flint H.J."/>
        </authorList>
    </citation>
    <scope>NUCLEOTIDE SEQUENCE</scope>
    <source>
        <strain evidence="1">NBRC 113428</strain>
    </source>
</reference>
<gene>
    <name evidence="1" type="ORF">ACFQAU_17900</name>
    <name evidence="2" type="ORF">ACFQAU_18100</name>
</gene>
<comment type="caution">
    <text evidence="1">The sequence shown here is derived from an EMBL/GenBank/DDBJ whole genome shotgun (WGS) entry which is preliminary data.</text>
</comment>
<keyword evidence="3" id="KW-1185">Reference proteome</keyword>